<evidence type="ECO:0000256" key="1">
    <source>
        <dbReference type="SAM" id="MobiDB-lite"/>
    </source>
</evidence>
<protein>
    <submittedName>
        <fullName evidence="2">Uncharacterized protein</fullName>
    </submittedName>
</protein>
<accession>A0A2Z6P1D4</accession>
<organism evidence="2 3">
    <name type="scientific">Trifolium subterraneum</name>
    <name type="common">Subterranean clover</name>
    <dbReference type="NCBI Taxonomy" id="3900"/>
    <lineage>
        <taxon>Eukaryota</taxon>
        <taxon>Viridiplantae</taxon>
        <taxon>Streptophyta</taxon>
        <taxon>Embryophyta</taxon>
        <taxon>Tracheophyta</taxon>
        <taxon>Spermatophyta</taxon>
        <taxon>Magnoliopsida</taxon>
        <taxon>eudicotyledons</taxon>
        <taxon>Gunneridae</taxon>
        <taxon>Pentapetalae</taxon>
        <taxon>rosids</taxon>
        <taxon>fabids</taxon>
        <taxon>Fabales</taxon>
        <taxon>Fabaceae</taxon>
        <taxon>Papilionoideae</taxon>
        <taxon>50 kb inversion clade</taxon>
        <taxon>NPAAA clade</taxon>
        <taxon>Hologalegina</taxon>
        <taxon>IRL clade</taxon>
        <taxon>Trifolieae</taxon>
        <taxon>Trifolium</taxon>
    </lineage>
</organism>
<gene>
    <name evidence="2" type="ORF">TSUD_214440</name>
</gene>
<keyword evidence="3" id="KW-1185">Reference proteome</keyword>
<proteinExistence type="predicted"/>
<reference evidence="3" key="1">
    <citation type="journal article" date="2017" name="Front. Plant Sci.">
        <title>Climate Clever Clovers: New Paradigm to Reduce the Environmental Footprint of Ruminants by Breeding Low Methanogenic Forages Utilizing Haplotype Variation.</title>
        <authorList>
            <person name="Kaur P."/>
            <person name="Appels R."/>
            <person name="Bayer P.E."/>
            <person name="Keeble-Gagnere G."/>
            <person name="Wang J."/>
            <person name="Hirakawa H."/>
            <person name="Shirasawa K."/>
            <person name="Vercoe P."/>
            <person name="Stefanova K."/>
            <person name="Durmic Z."/>
            <person name="Nichols P."/>
            <person name="Revell C."/>
            <person name="Isobe S.N."/>
            <person name="Edwards D."/>
            <person name="Erskine W."/>
        </authorList>
    </citation>
    <scope>NUCLEOTIDE SEQUENCE [LARGE SCALE GENOMIC DNA]</scope>
    <source>
        <strain evidence="3">cv. Daliak</strain>
    </source>
</reference>
<dbReference type="EMBL" id="DF973623">
    <property type="protein sequence ID" value="GAU36247.1"/>
    <property type="molecule type" value="Genomic_DNA"/>
</dbReference>
<evidence type="ECO:0000313" key="3">
    <source>
        <dbReference type="Proteomes" id="UP000242715"/>
    </source>
</evidence>
<dbReference type="AlphaFoldDB" id="A0A2Z6P1D4"/>
<dbReference type="Proteomes" id="UP000242715">
    <property type="component" value="Unassembled WGS sequence"/>
</dbReference>
<feature type="region of interest" description="Disordered" evidence="1">
    <location>
        <begin position="110"/>
        <end position="142"/>
    </location>
</feature>
<sequence length="184" mass="20372">MEDELRVGEVVVRLGENKSKVVRKRAPAEDNNQYLGVKELHPAELEASGTGEDACLFDEESDEVNSHNDIVVEHDALEASHQVDMFVEKFANGLEEEDCVALKEFADEHTLNQSTSSINKDDHVKEVVPNQKSPSVEEDPPMDEAVICHNSSQEDRAGIIVHDDPIMLTEGWANKPQESSAAPK</sequence>
<evidence type="ECO:0000313" key="2">
    <source>
        <dbReference type="EMBL" id="GAU36247.1"/>
    </source>
</evidence>
<name>A0A2Z6P1D4_TRISU</name>